<evidence type="ECO:0000313" key="2">
    <source>
        <dbReference type="EMBL" id="KKN98397.1"/>
    </source>
</evidence>
<proteinExistence type="predicted"/>
<accession>A0A0F9VF51</accession>
<comment type="caution">
    <text evidence="2">The sequence shown here is derived from an EMBL/GenBank/DDBJ whole genome shotgun (WGS) entry which is preliminary data.</text>
</comment>
<evidence type="ECO:0000256" key="1">
    <source>
        <dbReference type="SAM" id="MobiDB-lite"/>
    </source>
</evidence>
<name>A0A0F9VF51_9ZZZZ</name>
<protein>
    <submittedName>
        <fullName evidence="2">Uncharacterized protein</fullName>
    </submittedName>
</protein>
<dbReference type="AlphaFoldDB" id="A0A0F9VF51"/>
<dbReference type="EMBL" id="LAZR01000051">
    <property type="protein sequence ID" value="KKN98397.1"/>
    <property type="molecule type" value="Genomic_DNA"/>
</dbReference>
<gene>
    <name evidence="2" type="ORF">LCGC14_0144890</name>
</gene>
<feature type="region of interest" description="Disordered" evidence="1">
    <location>
        <begin position="113"/>
        <end position="141"/>
    </location>
</feature>
<organism evidence="2">
    <name type="scientific">marine sediment metagenome</name>
    <dbReference type="NCBI Taxonomy" id="412755"/>
    <lineage>
        <taxon>unclassified sequences</taxon>
        <taxon>metagenomes</taxon>
        <taxon>ecological metagenomes</taxon>
    </lineage>
</organism>
<reference evidence="2" key="1">
    <citation type="journal article" date="2015" name="Nature">
        <title>Complex archaea that bridge the gap between prokaryotes and eukaryotes.</title>
        <authorList>
            <person name="Spang A."/>
            <person name="Saw J.H."/>
            <person name="Jorgensen S.L."/>
            <person name="Zaremba-Niedzwiedzka K."/>
            <person name="Martijn J."/>
            <person name="Lind A.E."/>
            <person name="van Eijk R."/>
            <person name="Schleper C."/>
            <person name="Guy L."/>
            <person name="Ettema T.J."/>
        </authorList>
    </citation>
    <scope>NUCLEOTIDE SEQUENCE</scope>
</reference>
<sequence>MEDLPLIYANRKLLQLNITENMKLVEILSDIFGATVDDRLELIINLIEETSSKLVVHKMIDKELLLDPNTPEEITTKMVIKLEEGLELLIQQLSAHLSETDIHALLSTHLPDKYKGVPEPEDTSEGLEFGAPAPPSDDNEG</sequence>